<dbReference type="PANTHER" id="PTHR30531:SF14">
    <property type="entry name" value="SURFACE PRESENTATION OF ANTIGENS PROTEIN SPAS"/>
    <property type="match status" value="1"/>
</dbReference>
<keyword evidence="2" id="KW-0812">Transmembrane</keyword>
<dbReference type="GO" id="GO:0005886">
    <property type="term" value="C:plasma membrane"/>
    <property type="evidence" value="ECO:0007669"/>
    <property type="project" value="TreeGrafter"/>
</dbReference>
<protein>
    <submittedName>
        <fullName evidence="3">EscU/YscU/HrcU family type III secretion system export apparatus switch protein</fullName>
    </submittedName>
</protein>
<comment type="similarity">
    <text evidence="1">Belongs to the type III secretion exporter family.</text>
</comment>
<dbReference type="Pfam" id="PF01312">
    <property type="entry name" value="Bac_export_2"/>
    <property type="match status" value="1"/>
</dbReference>
<feature type="transmembrane region" description="Helical" evidence="2">
    <location>
        <begin position="133"/>
        <end position="152"/>
    </location>
</feature>
<gene>
    <name evidence="3" type="ORF">PN925_003743</name>
</gene>
<dbReference type="PRINTS" id="PR00950">
    <property type="entry name" value="TYPE3IMSPROT"/>
</dbReference>
<comment type="caution">
    <text evidence="3">The sequence shown here is derived from an EMBL/GenBank/DDBJ whole genome shotgun (WGS) entry which is preliminary data.</text>
</comment>
<dbReference type="AlphaFoldDB" id="A0AAI9HV21"/>
<reference evidence="3" key="1">
    <citation type="submission" date="2024-02" db="EMBL/GenBank/DDBJ databases">
        <authorList>
            <consortium name="Clinical and Environmental Microbiology Branch: Whole genome sequencing antimicrobial resistance pathogens in the healthcare setting"/>
        </authorList>
    </citation>
    <scope>NUCLEOTIDE SEQUENCE</scope>
    <source>
        <strain evidence="3">2023KU-00017</strain>
    </source>
</reference>
<feature type="transmembrane region" description="Helical" evidence="2">
    <location>
        <begin position="28"/>
        <end position="45"/>
    </location>
</feature>
<dbReference type="Gene3D" id="3.40.1690.10">
    <property type="entry name" value="secretion proteins EscU"/>
    <property type="match status" value="1"/>
</dbReference>
<evidence type="ECO:0000256" key="2">
    <source>
        <dbReference type="SAM" id="Phobius"/>
    </source>
</evidence>
<dbReference type="GO" id="GO:0009306">
    <property type="term" value="P:protein secretion"/>
    <property type="evidence" value="ECO:0007669"/>
    <property type="project" value="InterPro"/>
</dbReference>
<dbReference type="EMBL" id="ABKJEP030000083">
    <property type="protein sequence ID" value="EMO9458330.1"/>
    <property type="molecule type" value="Genomic_DNA"/>
</dbReference>
<sequence>MAEKTEKPTSKKLKDESKKGNAFKYKELLSTTGYAAGIAYLLYVADWSAFSRFYQTVLRNVNHLSLPVYIQMLSDIFFQMVLPLIILCGVSVSFVSLMQTRFAIATEAIKFDLKKIDPIAGFKRIFTKKSLKNLVKALISLIVYLSAGYVFISLYTGDIYQLITSPFSDAGNGFLYFTGRYIAIFILMLMPLLVIDYIVEYFFFFNDMKMEKHEVKQEHKNSEGNQEIKSARKRQHRELLSAETKALIKNSDVVVVNPTHIAVAIYLDPENGVMPLITVKEKGTYALAVRRYAEKHRVPVARDIRLARTLFRKYHVFDTIIDDDLDKFLDLLLWLNDAEQAALADTEQQHMHQQGD</sequence>
<dbReference type="InterPro" id="IPR006135">
    <property type="entry name" value="T3SS_substrate_exporter"/>
</dbReference>
<feature type="transmembrane region" description="Helical" evidence="2">
    <location>
        <begin position="76"/>
        <end position="97"/>
    </location>
</feature>
<dbReference type="InterPro" id="IPR029025">
    <property type="entry name" value="T3SS_substrate_exporter_C"/>
</dbReference>
<organism evidence="3">
    <name type="scientific">Morganella morganii</name>
    <name type="common">Proteus morganii</name>
    <dbReference type="NCBI Taxonomy" id="582"/>
    <lineage>
        <taxon>Bacteria</taxon>
        <taxon>Pseudomonadati</taxon>
        <taxon>Pseudomonadota</taxon>
        <taxon>Gammaproteobacteria</taxon>
        <taxon>Enterobacterales</taxon>
        <taxon>Morganellaceae</taxon>
        <taxon>Morganella</taxon>
    </lineage>
</organism>
<accession>A0AAI9HV21</accession>
<feature type="transmembrane region" description="Helical" evidence="2">
    <location>
        <begin position="181"/>
        <end position="204"/>
    </location>
</feature>
<keyword evidence="2" id="KW-1133">Transmembrane helix</keyword>
<dbReference type="Gene3D" id="6.10.250.2080">
    <property type="match status" value="1"/>
</dbReference>
<evidence type="ECO:0000313" key="3">
    <source>
        <dbReference type="EMBL" id="EMO9458330.1"/>
    </source>
</evidence>
<dbReference type="PANTHER" id="PTHR30531">
    <property type="entry name" value="FLAGELLAR BIOSYNTHETIC PROTEIN FLHB"/>
    <property type="match status" value="1"/>
</dbReference>
<dbReference type="SUPFAM" id="SSF160544">
    <property type="entry name" value="EscU C-terminal domain-like"/>
    <property type="match status" value="1"/>
</dbReference>
<evidence type="ECO:0000256" key="1">
    <source>
        <dbReference type="ARBA" id="ARBA00010690"/>
    </source>
</evidence>
<proteinExistence type="inferred from homology"/>
<name>A0AAI9HV21_MORMO</name>
<keyword evidence="2" id="KW-0472">Membrane</keyword>